<evidence type="ECO:0000256" key="1">
    <source>
        <dbReference type="ARBA" id="ARBA00005143"/>
    </source>
</evidence>
<dbReference type="GO" id="GO:0046872">
    <property type="term" value="F:metal ion binding"/>
    <property type="evidence" value="ECO:0007669"/>
    <property type="project" value="UniProtKB-KW"/>
</dbReference>
<dbReference type="PANTHER" id="PTHR42738:SF7">
    <property type="entry name" value="HYDROXYMETHYLGLUTARYL-COA LYASE"/>
    <property type="match status" value="1"/>
</dbReference>
<dbReference type="GO" id="GO:0046951">
    <property type="term" value="P:ketone body biosynthetic process"/>
    <property type="evidence" value="ECO:0007669"/>
    <property type="project" value="TreeGrafter"/>
</dbReference>
<dbReference type="EC" id="4.1.3.4" evidence="3"/>
<proteinExistence type="inferred from homology"/>
<dbReference type="Pfam" id="PF00682">
    <property type="entry name" value="HMGL-like"/>
    <property type="match status" value="1"/>
</dbReference>
<keyword evidence="4" id="KW-0479">Metal-binding</keyword>
<evidence type="ECO:0000313" key="9">
    <source>
        <dbReference type="WBParaSite" id="ACRNAN_Path_484.g1815.t1"/>
    </source>
</evidence>
<comment type="catalytic activity">
    <reaction evidence="6">
        <text>(3S)-3-hydroxy-3-methylglutaryl-CoA = acetoacetate + acetyl-CoA</text>
        <dbReference type="Rhea" id="RHEA:24404"/>
        <dbReference type="ChEBI" id="CHEBI:13705"/>
        <dbReference type="ChEBI" id="CHEBI:43074"/>
        <dbReference type="ChEBI" id="CHEBI:57288"/>
        <dbReference type="EC" id="4.1.3.4"/>
    </reaction>
</comment>
<dbReference type="InterPro" id="IPR000891">
    <property type="entry name" value="PYR_CT"/>
</dbReference>
<dbReference type="AlphaFoldDB" id="A0A914C7L1"/>
<sequence>MNCNIEESLNRVKKIAELASKNGVRHSGGIAMALGCSYEGRVSPTVVAKLAERLMEYGCSRIVIGDSIGVGNASSVHALFDELLRVVPAEKISVHFHDTYGQALASVLVAIEGIDLDEMVETGMWICNKIGKPNVSAAANAMWILKNDTSRKGELPTTPFLN</sequence>
<evidence type="ECO:0000259" key="7">
    <source>
        <dbReference type="PROSITE" id="PS50991"/>
    </source>
</evidence>
<keyword evidence="8" id="KW-1185">Reference proteome</keyword>
<protein>
    <recommendedName>
        <fullName evidence="3">hydroxymethylglutaryl-CoA lyase</fullName>
        <ecNumber evidence="3">4.1.3.4</ecNumber>
    </recommendedName>
</protein>
<evidence type="ECO:0000256" key="2">
    <source>
        <dbReference type="ARBA" id="ARBA00009405"/>
    </source>
</evidence>
<dbReference type="PROSITE" id="PS50991">
    <property type="entry name" value="PYR_CT"/>
    <property type="match status" value="1"/>
</dbReference>
<keyword evidence="5" id="KW-0456">Lyase</keyword>
<dbReference type="InterPro" id="IPR013785">
    <property type="entry name" value="Aldolase_TIM"/>
</dbReference>
<comment type="similarity">
    <text evidence="2">Belongs to the HMG-CoA lyase family.</text>
</comment>
<evidence type="ECO:0000256" key="3">
    <source>
        <dbReference type="ARBA" id="ARBA00012910"/>
    </source>
</evidence>
<dbReference type="PANTHER" id="PTHR42738">
    <property type="entry name" value="HYDROXYMETHYLGLUTARYL-COA LYASE"/>
    <property type="match status" value="1"/>
</dbReference>
<accession>A0A914C7L1</accession>
<evidence type="ECO:0000256" key="4">
    <source>
        <dbReference type="ARBA" id="ARBA00022723"/>
    </source>
</evidence>
<comment type="pathway">
    <text evidence="1">Metabolic intermediate metabolism; (S)-3-hydroxy-3-methylglutaryl-CoA degradation; acetoacetate from (S)-3-hydroxy-3-methylglutaryl-CoA: step 1/1.</text>
</comment>
<dbReference type="GO" id="GO:0006552">
    <property type="term" value="P:L-leucine catabolic process"/>
    <property type="evidence" value="ECO:0007669"/>
    <property type="project" value="TreeGrafter"/>
</dbReference>
<evidence type="ECO:0000256" key="5">
    <source>
        <dbReference type="ARBA" id="ARBA00023239"/>
    </source>
</evidence>
<evidence type="ECO:0000256" key="6">
    <source>
        <dbReference type="ARBA" id="ARBA00049877"/>
    </source>
</evidence>
<evidence type="ECO:0000313" key="8">
    <source>
        <dbReference type="Proteomes" id="UP000887540"/>
    </source>
</evidence>
<reference evidence="9" key="1">
    <citation type="submission" date="2022-11" db="UniProtKB">
        <authorList>
            <consortium name="WormBaseParasite"/>
        </authorList>
    </citation>
    <scope>IDENTIFICATION</scope>
</reference>
<organism evidence="8 9">
    <name type="scientific">Acrobeloides nanus</name>
    <dbReference type="NCBI Taxonomy" id="290746"/>
    <lineage>
        <taxon>Eukaryota</taxon>
        <taxon>Metazoa</taxon>
        <taxon>Ecdysozoa</taxon>
        <taxon>Nematoda</taxon>
        <taxon>Chromadorea</taxon>
        <taxon>Rhabditida</taxon>
        <taxon>Tylenchina</taxon>
        <taxon>Cephalobomorpha</taxon>
        <taxon>Cephaloboidea</taxon>
        <taxon>Cephalobidae</taxon>
        <taxon>Acrobeloides</taxon>
    </lineage>
</organism>
<dbReference type="GO" id="GO:0004419">
    <property type="term" value="F:hydroxymethylglutaryl-CoA lyase activity"/>
    <property type="evidence" value="ECO:0007669"/>
    <property type="project" value="UniProtKB-EC"/>
</dbReference>
<dbReference type="Gene3D" id="3.20.20.70">
    <property type="entry name" value="Aldolase class I"/>
    <property type="match status" value="1"/>
</dbReference>
<dbReference type="WBParaSite" id="ACRNAN_Path_484.g1815.t1">
    <property type="protein sequence ID" value="ACRNAN_Path_484.g1815.t1"/>
    <property type="gene ID" value="ACRNAN_Path_484.g1815"/>
</dbReference>
<dbReference type="SUPFAM" id="SSF51569">
    <property type="entry name" value="Aldolase"/>
    <property type="match status" value="1"/>
</dbReference>
<feature type="domain" description="Pyruvate carboxyltransferase" evidence="7">
    <location>
        <begin position="1"/>
        <end position="161"/>
    </location>
</feature>
<dbReference type="InterPro" id="IPR043594">
    <property type="entry name" value="HMGL"/>
</dbReference>
<name>A0A914C7L1_9BILA</name>
<dbReference type="Proteomes" id="UP000887540">
    <property type="component" value="Unplaced"/>
</dbReference>